<dbReference type="AlphaFoldDB" id="A0AAW8UWJ5"/>
<sequence>MKEMLLFSRGLIPSKGRDIVAVGWWLWTFLIIYTYSDFSDYYFKNGPVMIIFQLIMLFVIRKIPVQNGWNYFTLAAVLFTFNPIYLVGWWYCRSEARIYNPKMFVVGGSGKSINRRAEKVRSSNIRSSTAQTVLSIGWVLRTIFIGIVAIWVPAILIIFVPLQFLGYAGLKNIPDSDGWAIYFIICGLLSLEPFYFVGGILSRSEKNKQETKRMMVNFGENLTSQNQKNENDVIFRISELKKLLDQGVITEQEFSESKRKLLEKI</sequence>
<reference evidence="3" key="1">
    <citation type="submission" date="2023-03" db="EMBL/GenBank/DDBJ databases">
        <authorList>
            <person name="Shen W."/>
            <person name="Cai J."/>
        </authorList>
    </citation>
    <scope>NUCLEOTIDE SEQUENCE</scope>
    <source>
        <strain evidence="3">K72-2</strain>
    </source>
</reference>
<evidence type="ECO:0000313" key="4">
    <source>
        <dbReference type="Proteomes" id="UP001268896"/>
    </source>
</evidence>
<evidence type="ECO:0000256" key="1">
    <source>
        <dbReference type="SAM" id="Phobius"/>
    </source>
</evidence>
<evidence type="ECO:0000259" key="2">
    <source>
        <dbReference type="Pfam" id="PF09851"/>
    </source>
</evidence>
<proteinExistence type="predicted"/>
<dbReference type="Proteomes" id="UP001268896">
    <property type="component" value="Unassembled WGS sequence"/>
</dbReference>
<keyword evidence="1" id="KW-0812">Transmembrane</keyword>
<organism evidence="3 4">
    <name type="scientific">Enterococcus casseliflavus</name>
    <name type="common">Enterococcus flavescens</name>
    <dbReference type="NCBI Taxonomy" id="37734"/>
    <lineage>
        <taxon>Bacteria</taxon>
        <taxon>Bacillati</taxon>
        <taxon>Bacillota</taxon>
        <taxon>Bacilli</taxon>
        <taxon>Lactobacillales</taxon>
        <taxon>Enterococcaceae</taxon>
        <taxon>Enterococcus</taxon>
    </lineage>
</organism>
<dbReference type="EMBL" id="JARQDV010000018">
    <property type="protein sequence ID" value="MDT2966104.1"/>
    <property type="molecule type" value="Genomic_DNA"/>
</dbReference>
<feature type="transmembrane region" description="Helical" evidence="1">
    <location>
        <begin position="179"/>
        <end position="202"/>
    </location>
</feature>
<comment type="caution">
    <text evidence="3">The sequence shown here is derived from an EMBL/GenBank/DDBJ whole genome shotgun (WGS) entry which is preliminary data.</text>
</comment>
<feature type="transmembrane region" description="Helical" evidence="1">
    <location>
        <begin position="48"/>
        <end position="65"/>
    </location>
</feature>
<dbReference type="RefSeq" id="WP_311904600.1">
    <property type="nucleotide sequence ID" value="NZ_JARQDV010000018.1"/>
</dbReference>
<feature type="transmembrane region" description="Helical" evidence="1">
    <location>
        <begin position="138"/>
        <end position="159"/>
    </location>
</feature>
<feature type="transmembrane region" description="Helical" evidence="1">
    <location>
        <begin position="20"/>
        <end position="36"/>
    </location>
</feature>
<feature type="transmembrane region" description="Helical" evidence="1">
    <location>
        <begin position="71"/>
        <end position="92"/>
    </location>
</feature>
<accession>A0AAW8UWJ5</accession>
<dbReference type="InterPro" id="IPR018649">
    <property type="entry name" value="SHOCT"/>
</dbReference>
<keyword evidence="1" id="KW-0472">Membrane</keyword>
<feature type="domain" description="SHOCT" evidence="2">
    <location>
        <begin position="237"/>
        <end position="262"/>
    </location>
</feature>
<keyword evidence="1" id="KW-1133">Transmembrane helix</keyword>
<gene>
    <name evidence="3" type="ORF">P7I32_16100</name>
</gene>
<name>A0AAW8UWJ5_ENTCA</name>
<evidence type="ECO:0000313" key="3">
    <source>
        <dbReference type="EMBL" id="MDT2966104.1"/>
    </source>
</evidence>
<dbReference type="Pfam" id="PF09851">
    <property type="entry name" value="SHOCT"/>
    <property type="match status" value="1"/>
</dbReference>
<protein>
    <submittedName>
        <fullName evidence="3">SHOCT domain-containing protein</fullName>
    </submittedName>
</protein>